<feature type="transmembrane region" description="Helical" evidence="19">
    <location>
        <begin position="292"/>
        <end position="310"/>
    </location>
</feature>
<dbReference type="GO" id="GO:0009103">
    <property type="term" value="P:lipopolysaccharide biosynthetic process"/>
    <property type="evidence" value="ECO:0007669"/>
    <property type="project" value="UniProtKB-KW"/>
</dbReference>
<evidence type="ECO:0000256" key="4">
    <source>
        <dbReference type="ARBA" id="ARBA00012056"/>
    </source>
</evidence>
<evidence type="ECO:0000256" key="9">
    <source>
        <dbReference type="ARBA" id="ARBA00022556"/>
    </source>
</evidence>
<feature type="transmembrane region" description="Helical" evidence="19">
    <location>
        <begin position="316"/>
        <end position="334"/>
    </location>
</feature>
<evidence type="ECO:0000256" key="16">
    <source>
        <dbReference type="ARBA" id="ARBA00023136"/>
    </source>
</evidence>
<proteinExistence type="inferred from homology"/>
<keyword evidence="14 19" id="KW-1133">Transmembrane helix</keyword>
<evidence type="ECO:0000256" key="3">
    <source>
        <dbReference type="ARBA" id="ARBA00010814"/>
    </source>
</evidence>
<feature type="transmembrane region" description="Helical" evidence="19">
    <location>
        <begin position="258"/>
        <end position="280"/>
    </location>
</feature>
<feature type="transmembrane region" description="Helical" evidence="19">
    <location>
        <begin position="205"/>
        <end position="225"/>
    </location>
</feature>
<evidence type="ECO:0000259" key="20">
    <source>
        <dbReference type="Pfam" id="PF02366"/>
    </source>
</evidence>
<evidence type="ECO:0000256" key="12">
    <source>
        <dbReference type="ARBA" id="ARBA00022692"/>
    </source>
</evidence>
<organism evidence="21 22">
    <name type="scientific">Pseudomonas graminis</name>
    <dbReference type="NCBI Taxonomy" id="158627"/>
    <lineage>
        <taxon>Bacteria</taxon>
        <taxon>Pseudomonadati</taxon>
        <taxon>Pseudomonadota</taxon>
        <taxon>Gammaproteobacteria</taxon>
        <taxon>Pseudomonadales</taxon>
        <taxon>Pseudomonadaceae</taxon>
        <taxon>Pseudomonas</taxon>
    </lineage>
</organism>
<keyword evidence="10 19" id="KW-0328">Glycosyltransferase</keyword>
<accession>A0A1I0EP63</accession>
<evidence type="ECO:0000256" key="14">
    <source>
        <dbReference type="ARBA" id="ARBA00022989"/>
    </source>
</evidence>
<dbReference type="NCBIfam" id="NF009784">
    <property type="entry name" value="PRK13279.1"/>
    <property type="match status" value="1"/>
</dbReference>
<dbReference type="InterPro" id="IPR022839">
    <property type="entry name" value="ArnT"/>
</dbReference>
<protein>
    <recommendedName>
        <fullName evidence="5 19">Undecaprenyl phosphate-alpha-4-amino-4-deoxy-L-arabinose arabinosyl transferase</fullName>
        <ecNumber evidence="4 19">2.4.2.43</ecNumber>
    </recommendedName>
    <alternativeName>
        <fullName evidence="19">4-amino-4-deoxy-L-arabinose lipid A transferase</fullName>
    </alternativeName>
    <alternativeName>
        <fullName evidence="19">Lipid IV(A) 4-amino-4-deoxy-L-arabinosyltransferase</fullName>
    </alternativeName>
    <alternativeName>
        <fullName evidence="19">Undecaprenyl phosphate-alpha-L-Ara4N transferase</fullName>
    </alternativeName>
</protein>
<keyword evidence="9 19" id="KW-0441">Lipid A biosynthesis</keyword>
<evidence type="ECO:0000256" key="13">
    <source>
        <dbReference type="ARBA" id="ARBA00022985"/>
    </source>
</evidence>
<dbReference type="EMBL" id="FOHW01000014">
    <property type="protein sequence ID" value="SET47280.1"/>
    <property type="molecule type" value="Genomic_DNA"/>
</dbReference>
<evidence type="ECO:0000313" key="21">
    <source>
        <dbReference type="EMBL" id="SET47280.1"/>
    </source>
</evidence>
<feature type="transmembrane region" description="Helical" evidence="19">
    <location>
        <begin position="115"/>
        <end position="133"/>
    </location>
</feature>
<dbReference type="PANTHER" id="PTHR33908">
    <property type="entry name" value="MANNOSYLTRANSFERASE YKCB-RELATED"/>
    <property type="match status" value="1"/>
</dbReference>
<dbReference type="GO" id="GO:0005886">
    <property type="term" value="C:plasma membrane"/>
    <property type="evidence" value="ECO:0007669"/>
    <property type="project" value="UniProtKB-SubCell"/>
</dbReference>
<sequence length="550" mass="61697">MIKAKHRNIALLVLAFAVFYLLPLGSHGLWIPDETRYAQISQEMLHSGHWAAPHFMGLRYFEKPAAGYWLIAVGQAIFGENLFGVRIVSALSTGLSVMLAYWLAARMWNDPRKSFASALLFMSFAFIAGQAGYANLDPQFTLWANLTLVGFWCAIHSSGRARLGAWALIGLACAMGFMTKGFLAWALPVMVALPYMLWQRRLGELLRYGPLAVLIAILVSLPWVLAVHGQEPDFWRFFFWHEHIRRFAGNDAQHAEPWWFYLPLLVVSCLPWAALLPATFRQAWQRMRRPETGFLLIWLLVPLAFLSLSNGKLPTYILPCLLPMALLMADALIERLNKAQLTALRVNGWLNAAAGLIGLMALVYLQLKHPVYDHEPVSLLLAIMVLGGWCASNALQGIRPMKYWAAPALGSWLLVALLPAALPYDVVHNKTPDQFVLAHQAQLAASTHLLSNDLGAASALAWRLNRTDVSFFNTWNELDYGLAYPHATGREVTLKRINTWMTKARSEGQVGVVMRGRTDEELRELELLPKDAERYDEGNLIILIYGKSAP</sequence>
<reference evidence="21 22" key="1">
    <citation type="submission" date="2016-10" db="EMBL/GenBank/DDBJ databases">
        <authorList>
            <person name="de Groot N.N."/>
        </authorList>
    </citation>
    <scope>NUCLEOTIDE SEQUENCE [LARGE SCALE GENOMIC DNA]</scope>
    <source>
        <strain evidence="21 22">DSM 11363</strain>
    </source>
</reference>
<feature type="transmembrane region" description="Helical" evidence="19">
    <location>
        <begin position="346"/>
        <end position="365"/>
    </location>
</feature>
<keyword evidence="15 19" id="KW-0443">Lipid metabolism</keyword>
<dbReference type="RefSeq" id="WP_074889596.1">
    <property type="nucleotide sequence ID" value="NZ_FOHW01000014.1"/>
</dbReference>
<feature type="transmembrane region" description="Helical" evidence="19">
    <location>
        <begin position="403"/>
        <end position="422"/>
    </location>
</feature>
<evidence type="ECO:0000256" key="1">
    <source>
        <dbReference type="ARBA" id="ARBA00004429"/>
    </source>
</evidence>
<keyword evidence="8" id="KW-0997">Cell inner membrane</keyword>
<dbReference type="PANTHER" id="PTHR33908:SF3">
    <property type="entry name" value="UNDECAPRENYL PHOSPHATE-ALPHA-4-AMINO-4-DEOXY-L-ARABINOSE ARABINOSYL TRANSFERASE"/>
    <property type="match status" value="1"/>
</dbReference>
<evidence type="ECO:0000313" key="22">
    <source>
        <dbReference type="Proteomes" id="UP000182332"/>
    </source>
</evidence>
<keyword evidence="12 19" id="KW-0812">Transmembrane</keyword>
<dbReference type="OrthoDB" id="9775035at2"/>
<keyword evidence="6 19" id="KW-1003">Cell membrane</keyword>
<evidence type="ECO:0000256" key="7">
    <source>
        <dbReference type="ARBA" id="ARBA00022516"/>
    </source>
</evidence>
<dbReference type="GO" id="GO:0006493">
    <property type="term" value="P:protein O-linked glycosylation"/>
    <property type="evidence" value="ECO:0007669"/>
    <property type="project" value="InterPro"/>
</dbReference>
<dbReference type="InterPro" id="IPR003342">
    <property type="entry name" value="ArnT-like_N"/>
</dbReference>
<feature type="domain" description="ArnT-like N-terminal" evidence="20">
    <location>
        <begin position="11"/>
        <end position="238"/>
    </location>
</feature>
<feature type="transmembrane region" description="Helical" evidence="19">
    <location>
        <begin position="83"/>
        <end position="103"/>
    </location>
</feature>
<keyword evidence="13 19" id="KW-0448">Lipopolysaccharide biosynthesis</keyword>
<dbReference type="Pfam" id="PF02366">
    <property type="entry name" value="PMT"/>
    <property type="match status" value="1"/>
</dbReference>
<dbReference type="HAMAP" id="MF_01165">
    <property type="entry name" value="ArnT_transfer"/>
    <property type="match status" value="1"/>
</dbReference>
<dbReference type="GO" id="GO:0000030">
    <property type="term" value="F:mannosyltransferase activity"/>
    <property type="evidence" value="ECO:0007669"/>
    <property type="project" value="InterPro"/>
</dbReference>
<comment type="catalytic activity">
    <reaction evidence="18 19">
        <text>4-amino-4-deoxy-alpha-L-arabinopyranosyl di-trans,octa-cis-undecaprenyl phosphate + lipid IVA = lipid IIA + di-trans,octa-cis-undecaprenyl phosphate.</text>
        <dbReference type="EC" id="2.4.2.43"/>
    </reaction>
</comment>
<feature type="transmembrane region" description="Helical" evidence="19">
    <location>
        <begin position="377"/>
        <end position="396"/>
    </location>
</feature>
<keyword evidence="16 19" id="KW-0472">Membrane</keyword>
<keyword evidence="7 19" id="KW-0444">Lipid biosynthesis</keyword>
<dbReference type="GO" id="GO:0103015">
    <property type="term" value="F:4-amino-4-deoxy-L-arabinose transferase activity"/>
    <property type="evidence" value="ECO:0007669"/>
    <property type="project" value="UniProtKB-EC"/>
</dbReference>
<evidence type="ECO:0000256" key="5">
    <source>
        <dbReference type="ARBA" id="ARBA00015532"/>
    </source>
</evidence>
<dbReference type="UniPathway" id="UPA00037"/>
<evidence type="ECO:0000256" key="8">
    <source>
        <dbReference type="ARBA" id="ARBA00022519"/>
    </source>
</evidence>
<comment type="similarity">
    <text evidence="3 19">Belongs to the glycosyltransferase 83 family.</text>
</comment>
<comment type="function">
    <text evidence="17 19">Catalyzes the transfer of the L-Ara4N moiety of the glycolipid undecaprenyl phosphate-alpha-L-Ara4N to lipid A. The modified arabinose is attached to lipid A and is required for resistance to polymyxin and cationic antimicrobial peptides.</text>
</comment>
<dbReference type="Proteomes" id="UP000182332">
    <property type="component" value="Unassembled WGS sequence"/>
</dbReference>
<evidence type="ECO:0000256" key="17">
    <source>
        <dbReference type="ARBA" id="ARBA00025446"/>
    </source>
</evidence>
<evidence type="ECO:0000256" key="11">
    <source>
        <dbReference type="ARBA" id="ARBA00022679"/>
    </source>
</evidence>
<gene>
    <name evidence="19" type="primary">arnT</name>
    <name evidence="21" type="ORF">SAMN05216197_11479</name>
</gene>
<name>A0A1I0EP63_9PSED</name>
<evidence type="ECO:0000256" key="15">
    <source>
        <dbReference type="ARBA" id="ARBA00023098"/>
    </source>
</evidence>
<evidence type="ECO:0000256" key="18">
    <source>
        <dbReference type="ARBA" id="ARBA00034054"/>
    </source>
</evidence>
<feature type="transmembrane region" description="Helical" evidence="19">
    <location>
        <begin position="165"/>
        <end position="193"/>
    </location>
</feature>
<dbReference type="InterPro" id="IPR050297">
    <property type="entry name" value="LipidA_mod_glycosyltrf_83"/>
</dbReference>
<evidence type="ECO:0000256" key="6">
    <source>
        <dbReference type="ARBA" id="ARBA00022475"/>
    </source>
</evidence>
<comment type="pathway">
    <text evidence="2 19">Lipopolysaccharide metabolism; 4-amino-4-deoxy-beta-L-arabinose-lipid A biosynthesis.</text>
</comment>
<dbReference type="GO" id="GO:0010041">
    <property type="term" value="P:response to iron(III) ion"/>
    <property type="evidence" value="ECO:0007669"/>
    <property type="project" value="TreeGrafter"/>
</dbReference>
<comment type="subcellular location">
    <subcellularLocation>
        <location evidence="1">Cell inner membrane</location>
        <topology evidence="1">Multi-pass membrane protein</topology>
    </subcellularLocation>
    <subcellularLocation>
        <location evidence="19">Cell membrane</location>
        <topology evidence="19">Multi-pass membrane protein</topology>
    </subcellularLocation>
</comment>
<keyword evidence="11 19" id="KW-0808">Transferase</keyword>
<evidence type="ECO:0000256" key="19">
    <source>
        <dbReference type="HAMAP-Rule" id="MF_01165"/>
    </source>
</evidence>
<evidence type="ECO:0000256" key="10">
    <source>
        <dbReference type="ARBA" id="ARBA00022676"/>
    </source>
</evidence>
<dbReference type="AlphaFoldDB" id="A0A1I0EP63"/>
<evidence type="ECO:0000256" key="2">
    <source>
        <dbReference type="ARBA" id="ARBA00005200"/>
    </source>
</evidence>
<dbReference type="EC" id="2.4.2.43" evidence="4 19"/>
<dbReference type="GO" id="GO:0009245">
    <property type="term" value="P:lipid A biosynthetic process"/>
    <property type="evidence" value="ECO:0007669"/>
    <property type="project" value="UniProtKB-UniRule"/>
</dbReference>